<feature type="transmembrane region" description="Helical" evidence="8">
    <location>
        <begin position="9"/>
        <end position="29"/>
    </location>
</feature>
<dbReference type="EMBL" id="JAEMNX010000001">
    <property type="protein sequence ID" value="MBJ7536343.1"/>
    <property type="molecule type" value="Genomic_DNA"/>
</dbReference>
<feature type="domain" description="Methyl-accepting transducer" evidence="9">
    <location>
        <begin position="354"/>
        <end position="590"/>
    </location>
</feature>
<protein>
    <submittedName>
        <fullName evidence="11">Methyl-accepting chemotaxis protein</fullName>
    </submittedName>
</protein>
<dbReference type="SMART" id="SM00283">
    <property type="entry name" value="MA"/>
    <property type="match status" value="1"/>
</dbReference>
<name>A0A934JMN8_9GAMM</name>
<dbReference type="SUPFAM" id="SSF58104">
    <property type="entry name" value="Methyl-accepting chemotaxis protein (MCP) signaling domain"/>
    <property type="match status" value="1"/>
</dbReference>
<evidence type="ECO:0000256" key="7">
    <source>
        <dbReference type="PROSITE-ProRule" id="PRU00284"/>
    </source>
</evidence>
<dbReference type="PRINTS" id="PR00260">
    <property type="entry name" value="CHEMTRNSDUCR"/>
</dbReference>
<comment type="subcellular location">
    <subcellularLocation>
        <location evidence="1">Membrane</location>
        <topology evidence="1">Multi-pass membrane protein</topology>
    </subcellularLocation>
</comment>
<dbReference type="GO" id="GO:0004888">
    <property type="term" value="F:transmembrane signaling receptor activity"/>
    <property type="evidence" value="ECO:0007669"/>
    <property type="project" value="InterPro"/>
</dbReference>
<dbReference type="PROSITE" id="PS50885">
    <property type="entry name" value="HAMP"/>
    <property type="match status" value="1"/>
</dbReference>
<dbReference type="GO" id="GO:0007165">
    <property type="term" value="P:signal transduction"/>
    <property type="evidence" value="ECO:0007669"/>
    <property type="project" value="UniProtKB-KW"/>
</dbReference>
<dbReference type="InterPro" id="IPR004089">
    <property type="entry name" value="MCPsignal_dom"/>
</dbReference>
<accession>A0A934JMN8</accession>
<evidence type="ECO:0000313" key="11">
    <source>
        <dbReference type="EMBL" id="MBJ7536343.1"/>
    </source>
</evidence>
<gene>
    <name evidence="11" type="ORF">I8J31_01470</name>
</gene>
<evidence type="ECO:0000259" key="9">
    <source>
        <dbReference type="PROSITE" id="PS50111"/>
    </source>
</evidence>
<feature type="domain" description="HAMP" evidence="10">
    <location>
        <begin position="294"/>
        <end position="349"/>
    </location>
</feature>
<comment type="caution">
    <text evidence="11">The sequence shown here is derived from an EMBL/GenBank/DDBJ whole genome shotgun (WGS) entry which is preliminary data.</text>
</comment>
<evidence type="ECO:0000259" key="10">
    <source>
        <dbReference type="PROSITE" id="PS50885"/>
    </source>
</evidence>
<evidence type="ECO:0000256" key="2">
    <source>
        <dbReference type="ARBA" id="ARBA00022692"/>
    </source>
</evidence>
<dbReference type="GO" id="GO:0006935">
    <property type="term" value="P:chemotaxis"/>
    <property type="evidence" value="ECO:0007669"/>
    <property type="project" value="InterPro"/>
</dbReference>
<keyword evidence="12" id="KW-1185">Reference proteome</keyword>
<dbReference type="Proteomes" id="UP000628710">
    <property type="component" value="Unassembled WGS sequence"/>
</dbReference>
<sequence>MSLSVREKLMAIVLLVSIGYAGFGAYSVYNLSLMSNASDDASNLSELTTQVTNLEISRLKFERQIAVLTPDNIASLNQELTNIKENIAAGFQTHPSLIDAEGSSLLTKNQELLPEYITALEKYLATKQTLGLNAESGALGTLNKSATELTEKFGSLASFGASFKDIRNHEKDFLAYHNEAHKEALMTSLNALKDNINNLGFGDFFNPILKNYEDALAPVIQLSIALNQQQMIFSTLSESIAKAMDESVHYLQNTLLKNAQNRSLDTASQARQSLIIGCITLAVVIGFILITVIRSLNRNLQGVLNVLTEVARGKLSVHKLNSTTSNKDEFQQLFIASNKMSEGLRNLVGHLLNSNQKLITTADELDSGIQIIVDGSERIRDRSDTLATSTEEISVTADTVQHMTQAVQSAAQTSYESAVSGVNAMQDAMMSISDVASTINTTNERVATLGKQSKEIDLVIDLIIGVAEQTSLLALNAAIEAARAGEAGRGFAVVADEVKTLAEQTVKASGDITTKVEAIQQETQAVIKSMNLSLKKVEQSKQLGENAVTTIHQVEQNTQDAMDNAREITQAIKEVALTTAQMAQDMDKIAHDIADNYQATQSIQRANKNVHHQTNELAHQIQRFEIS</sequence>
<keyword evidence="5 7" id="KW-0807">Transducer</keyword>
<dbReference type="GO" id="GO:0016020">
    <property type="term" value="C:membrane"/>
    <property type="evidence" value="ECO:0007669"/>
    <property type="project" value="UniProtKB-SubCell"/>
</dbReference>
<evidence type="ECO:0000256" key="5">
    <source>
        <dbReference type="ARBA" id="ARBA00023224"/>
    </source>
</evidence>
<proteinExistence type="inferred from homology"/>
<organism evidence="11 12">
    <name type="scientific">Marinomonas transparens</name>
    <dbReference type="NCBI Taxonomy" id="2795388"/>
    <lineage>
        <taxon>Bacteria</taxon>
        <taxon>Pseudomonadati</taxon>
        <taxon>Pseudomonadota</taxon>
        <taxon>Gammaproteobacteria</taxon>
        <taxon>Oceanospirillales</taxon>
        <taxon>Oceanospirillaceae</taxon>
        <taxon>Marinomonas</taxon>
    </lineage>
</organism>
<dbReference type="PANTHER" id="PTHR32089">
    <property type="entry name" value="METHYL-ACCEPTING CHEMOTAXIS PROTEIN MCPB"/>
    <property type="match status" value="1"/>
</dbReference>
<evidence type="ECO:0000256" key="3">
    <source>
        <dbReference type="ARBA" id="ARBA00022989"/>
    </source>
</evidence>
<evidence type="ECO:0000256" key="8">
    <source>
        <dbReference type="SAM" id="Phobius"/>
    </source>
</evidence>
<keyword evidence="4 8" id="KW-0472">Membrane</keyword>
<dbReference type="InterPro" id="IPR004090">
    <property type="entry name" value="Chemotax_Me-accpt_rcpt"/>
</dbReference>
<dbReference type="Gene3D" id="1.10.287.950">
    <property type="entry name" value="Methyl-accepting chemotaxis protein"/>
    <property type="match status" value="1"/>
</dbReference>
<evidence type="ECO:0000256" key="6">
    <source>
        <dbReference type="ARBA" id="ARBA00029447"/>
    </source>
</evidence>
<dbReference type="Pfam" id="PF00015">
    <property type="entry name" value="MCPsignal"/>
    <property type="match status" value="1"/>
</dbReference>
<dbReference type="RefSeq" id="WP_199466411.1">
    <property type="nucleotide sequence ID" value="NZ_JAEMNX010000001.1"/>
</dbReference>
<evidence type="ECO:0000256" key="4">
    <source>
        <dbReference type="ARBA" id="ARBA00023136"/>
    </source>
</evidence>
<dbReference type="InterPro" id="IPR003660">
    <property type="entry name" value="HAMP_dom"/>
</dbReference>
<dbReference type="PROSITE" id="PS50111">
    <property type="entry name" value="CHEMOTAXIS_TRANSDUC_2"/>
    <property type="match status" value="1"/>
</dbReference>
<feature type="transmembrane region" description="Helical" evidence="8">
    <location>
        <begin position="274"/>
        <end position="293"/>
    </location>
</feature>
<reference evidence="11" key="1">
    <citation type="submission" date="2020-12" db="EMBL/GenBank/DDBJ databases">
        <title>Marinomonas arctica sp. nov., a psychrotolerant bacterium isolated from the Arctic.</title>
        <authorList>
            <person name="Zhang Y."/>
        </authorList>
    </citation>
    <scope>NUCLEOTIDE SEQUENCE</scope>
    <source>
        <strain evidence="11">C1424</strain>
    </source>
</reference>
<keyword evidence="3 8" id="KW-1133">Transmembrane helix</keyword>
<dbReference type="AlphaFoldDB" id="A0A934JMN8"/>
<evidence type="ECO:0000313" key="12">
    <source>
        <dbReference type="Proteomes" id="UP000628710"/>
    </source>
</evidence>
<keyword evidence="2 8" id="KW-0812">Transmembrane</keyword>
<dbReference type="PANTHER" id="PTHR32089:SF119">
    <property type="entry name" value="METHYL-ACCEPTING CHEMOTAXIS PROTEIN CTPL"/>
    <property type="match status" value="1"/>
</dbReference>
<comment type="similarity">
    <text evidence="6">Belongs to the methyl-accepting chemotaxis (MCP) protein family.</text>
</comment>
<evidence type="ECO:0000256" key="1">
    <source>
        <dbReference type="ARBA" id="ARBA00004141"/>
    </source>
</evidence>